<name>A0A1G9HV59_9BACT</name>
<proteinExistence type="predicted"/>
<organism evidence="2 3">
    <name type="scientific">Siphonobacter aquaeclarae</name>
    <dbReference type="NCBI Taxonomy" id="563176"/>
    <lineage>
        <taxon>Bacteria</taxon>
        <taxon>Pseudomonadati</taxon>
        <taxon>Bacteroidota</taxon>
        <taxon>Cytophagia</taxon>
        <taxon>Cytophagales</taxon>
        <taxon>Cytophagaceae</taxon>
        <taxon>Siphonobacter</taxon>
    </lineage>
</organism>
<dbReference type="AlphaFoldDB" id="A0A1G9HV59"/>
<dbReference type="RefSeq" id="WP_093196647.1">
    <property type="nucleotide sequence ID" value="NZ_FNGS01000001.1"/>
</dbReference>
<feature type="domain" description="HipA-like kinase" evidence="1">
    <location>
        <begin position="26"/>
        <end position="164"/>
    </location>
</feature>
<evidence type="ECO:0000259" key="1">
    <source>
        <dbReference type="Pfam" id="PF20613"/>
    </source>
</evidence>
<dbReference type="EMBL" id="FNGS01000001">
    <property type="protein sequence ID" value="SDL16857.1"/>
    <property type="molecule type" value="Genomic_DNA"/>
</dbReference>
<sequence length="275" mass="31447">MAISRVLTNAFIEEINTDGHAPVKFLCEDGNLYYCKNRITLNKFEIDLLAYEVICNRFLKYLNISTPDIALVEVAAGTWFGNRLSKNKKYLKPGIVCFGSKDIPDSVLITDLFIDPSRSWYKKIYNLQDLIRIAIFDIWVNNVDRGRQLSIGRNYNLLLSDSGNGRLIHAFAFGGPDHLRFFHPRLPFSASNTLISSELIINCTDLFSYSELLKIVDDFLSLCLTSVKPVLSDVFDDFSPTWNIPPDLLERVSVFLLDSERFERVDEMVRASLKI</sequence>
<dbReference type="OrthoDB" id="1092050at2"/>
<dbReference type="Pfam" id="PF20613">
    <property type="entry name" value="HipA_2"/>
    <property type="match status" value="1"/>
</dbReference>
<evidence type="ECO:0000313" key="2">
    <source>
        <dbReference type="EMBL" id="SDL16857.1"/>
    </source>
</evidence>
<evidence type="ECO:0000313" key="3">
    <source>
        <dbReference type="Proteomes" id="UP000198901"/>
    </source>
</evidence>
<gene>
    <name evidence="2" type="ORF">SAMN04488090_0221</name>
</gene>
<dbReference type="InterPro" id="IPR046748">
    <property type="entry name" value="HipA_2"/>
</dbReference>
<reference evidence="2 3" key="1">
    <citation type="submission" date="2016-10" db="EMBL/GenBank/DDBJ databases">
        <authorList>
            <person name="de Groot N.N."/>
        </authorList>
    </citation>
    <scope>NUCLEOTIDE SEQUENCE [LARGE SCALE GENOMIC DNA]</scope>
    <source>
        <strain evidence="2 3">DSM 21668</strain>
    </source>
</reference>
<dbReference type="Proteomes" id="UP000198901">
    <property type="component" value="Unassembled WGS sequence"/>
</dbReference>
<keyword evidence="3" id="KW-1185">Reference proteome</keyword>
<accession>A0A1G9HV59</accession>
<protein>
    <recommendedName>
        <fullName evidence="1">HipA-like kinase domain-containing protein</fullName>
    </recommendedName>
</protein>
<dbReference type="STRING" id="563176.SAMN04488090_0221"/>